<organism evidence="2 3">
    <name type="scientific">Steinernema carpocapsae</name>
    <name type="common">Entomopathogenic nematode</name>
    <dbReference type="NCBI Taxonomy" id="34508"/>
    <lineage>
        <taxon>Eukaryota</taxon>
        <taxon>Metazoa</taxon>
        <taxon>Ecdysozoa</taxon>
        <taxon>Nematoda</taxon>
        <taxon>Chromadorea</taxon>
        <taxon>Rhabditida</taxon>
        <taxon>Tylenchina</taxon>
        <taxon>Panagrolaimomorpha</taxon>
        <taxon>Strongyloidoidea</taxon>
        <taxon>Steinernematidae</taxon>
        <taxon>Steinernema</taxon>
    </lineage>
</organism>
<accession>A0A4U5M7T5</accession>
<feature type="region of interest" description="Disordered" evidence="1">
    <location>
        <begin position="65"/>
        <end position="96"/>
    </location>
</feature>
<name>A0A4U5M7T5_STECR</name>
<reference evidence="2 3" key="1">
    <citation type="journal article" date="2015" name="Genome Biol.">
        <title>Comparative genomics of Steinernema reveals deeply conserved gene regulatory networks.</title>
        <authorList>
            <person name="Dillman A.R."/>
            <person name="Macchietto M."/>
            <person name="Porter C.F."/>
            <person name="Rogers A."/>
            <person name="Williams B."/>
            <person name="Antoshechkin I."/>
            <person name="Lee M.M."/>
            <person name="Goodwin Z."/>
            <person name="Lu X."/>
            <person name="Lewis E.E."/>
            <person name="Goodrich-Blair H."/>
            <person name="Stock S.P."/>
            <person name="Adams B.J."/>
            <person name="Sternberg P.W."/>
            <person name="Mortazavi A."/>
        </authorList>
    </citation>
    <scope>NUCLEOTIDE SEQUENCE [LARGE SCALE GENOMIC DNA]</scope>
    <source>
        <strain evidence="2 3">ALL</strain>
    </source>
</reference>
<gene>
    <name evidence="2" type="ORF">L596_025441</name>
</gene>
<evidence type="ECO:0000313" key="3">
    <source>
        <dbReference type="Proteomes" id="UP000298663"/>
    </source>
</evidence>
<comment type="caution">
    <text evidence="2">The sequence shown here is derived from an EMBL/GenBank/DDBJ whole genome shotgun (WGS) entry which is preliminary data.</text>
</comment>
<keyword evidence="3" id="KW-1185">Reference proteome</keyword>
<reference evidence="2 3" key="2">
    <citation type="journal article" date="2019" name="G3 (Bethesda)">
        <title>Hybrid Assembly of the Genome of the Entomopathogenic Nematode Steinernema carpocapsae Identifies the X-Chromosome.</title>
        <authorList>
            <person name="Serra L."/>
            <person name="Macchietto M."/>
            <person name="Macias-Munoz A."/>
            <person name="McGill C.J."/>
            <person name="Rodriguez I.M."/>
            <person name="Rodriguez B."/>
            <person name="Murad R."/>
            <person name="Mortazavi A."/>
        </authorList>
    </citation>
    <scope>NUCLEOTIDE SEQUENCE [LARGE SCALE GENOMIC DNA]</scope>
    <source>
        <strain evidence="2 3">ALL</strain>
    </source>
</reference>
<dbReference type="EMBL" id="AZBU02000009">
    <property type="protein sequence ID" value="TKR64976.1"/>
    <property type="molecule type" value="Genomic_DNA"/>
</dbReference>
<dbReference type="AlphaFoldDB" id="A0A4U5M7T5"/>
<feature type="compositionally biased region" description="Basic residues" evidence="1">
    <location>
        <begin position="69"/>
        <end position="86"/>
    </location>
</feature>
<proteinExistence type="predicted"/>
<protein>
    <submittedName>
        <fullName evidence="2">Uncharacterized protein</fullName>
    </submittedName>
</protein>
<evidence type="ECO:0000313" key="2">
    <source>
        <dbReference type="EMBL" id="TKR64976.1"/>
    </source>
</evidence>
<dbReference type="Proteomes" id="UP000298663">
    <property type="component" value="Unassembled WGS sequence"/>
</dbReference>
<sequence>MFRVSASRFQKGISAPISQFKFFRNTANYIFFASKFCAYSIELKNTRNCGQFGVCGTNLGADAVGKPTGPRRRRNACKRKLRRYRNPRSLNQATRV</sequence>
<evidence type="ECO:0000256" key="1">
    <source>
        <dbReference type="SAM" id="MobiDB-lite"/>
    </source>
</evidence>